<dbReference type="Proteomes" id="UP000492821">
    <property type="component" value="Unassembled WGS sequence"/>
</dbReference>
<feature type="compositionally biased region" description="Basic residues" evidence="1">
    <location>
        <begin position="807"/>
        <end position="818"/>
    </location>
</feature>
<evidence type="ECO:0000313" key="2">
    <source>
        <dbReference type="Proteomes" id="UP000492821"/>
    </source>
</evidence>
<reference evidence="3" key="2">
    <citation type="submission" date="2020-10" db="UniProtKB">
        <authorList>
            <consortium name="WormBaseParasite"/>
        </authorList>
    </citation>
    <scope>IDENTIFICATION</scope>
</reference>
<sequence>MARGRNTTATVKIEPLPESEASETPRRTRARKNTLPPVRYVPTDEEEPTPSVSTASETKTPRTRGRKSAAATPKATPKAAAKTPKATAKSTPKNAVKTTPASRKRALQPSTTEEESPSAPASNRNLTLSGKRGRPKKSEFLDKKSVFVPYFKDPYQWFILSTKEKTAIVDNEANKVCPKCQYDLSGADAVDHLEECILPRYYTFIGRFPDFRALEEEERRKLVVSATTGSRAAPCLDMSCGGAYRGASGLGYHIARCGLAVDQVPWVCHRCKYEGVKAESSTHLKECRNREANEKDAVRDAIIAVLKEAEAIGHTELTEKLQTLRGLEGDELLEALGVPHFKDFVFIDAAKQARLFIETDYSGTPSRLSMGGGVAPKSHSRLSVRNGVSRFKFRNVAVTNGKSNPYNVYEYTLAVRRSREAFCAKLGQAGVIQLLRSVDAPDWTVQNIDEDPILQKWLNRSSIKMDVRSTTSQRAILDSNVILNNRNASLSTFKSRSYPFTLHGKVQKNLLVHAIADRVEAVANSSAPGDMLKVITNDPANKEQYGAALVVGGPVLAIRTAPQKAADGSEVVVISTAIDEVTWEHPLTTPTYLQFWKYTGNELGTEPTLWFLLRLDGVGTIADVAWCPFFTESILVNAAMYDSDVLGYIAVTTDVGRVIGYRIEKDYDFAYEAVDDNLPPVISLTPSFVLETPVCVVVEPMSDDCGVDVEGYLRTIKPEPMEHEVSFLETSGRRRSGVTSFAELFDSDDDGTARPKKKQLKRAKKEDTDFTEANAEEEEEEEEDEDEEVATDAIEATEDDATDASSPKRKKKTKKTPVKKGDRDLIVNPKKKKKRTLAFNDDDEDSIAGGDEEPEGLFIERAVVDAPLIAIDWSVYSQCRKIAAVSASGFVHFWDLGTISEDEESDKVTKPYANLCDEAWEAPPNSVKWINEDAVAIGFRNRMVIYYQVSTLRQLYSDATNRSAGHIVGGQQITFPGTFSFDSVRVVPVAGQIPYPIGMYQVLDMITNTGLVLSLPNRHFGQCFDLSICENSGVLASVGVDGRLVESLNGRITPRGENQDFACAIIRPIFQLVRHRIPHSAIENPDVAYDTEAEPLAPPPLVEHDLLTKSAWLEVRFGDAVDPVVDNTIEIDRATFDRRIETLTRVEFSRHSPGVALVGGEAGVVFIVPTSL</sequence>
<feature type="compositionally biased region" description="Basic residues" evidence="1">
    <location>
        <begin position="754"/>
        <end position="763"/>
    </location>
</feature>
<dbReference type="AlphaFoldDB" id="A0A7E4W2S8"/>
<protein>
    <submittedName>
        <fullName evidence="3">RING-type domain-containing protein</fullName>
    </submittedName>
</protein>
<accession>A0A7E4W2S8</accession>
<dbReference type="WBParaSite" id="Pan_g6651.t1">
    <property type="protein sequence ID" value="Pan_g6651.t1"/>
    <property type="gene ID" value="Pan_g6651"/>
</dbReference>
<keyword evidence="2" id="KW-1185">Reference proteome</keyword>
<feature type="compositionally biased region" description="Acidic residues" evidence="1">
    <location>
        <begin position="774"/>
        <end position="802"/>
    </location>
</feature>
<name>A0A7E4W2S8_PANRE</name>
<dbReference type="InterPro" id="IPR015943">
    <property type="entry name" value="WD40/YVTN_repeat-like_dom_sf"/>
</dbReference>
<feature type="compositionally biased region" description="Acidic residues" evidence="1">
    <location>
        <begin position="840"/>
        <end position="852"/>
    </location>
</feature>
<evidence type="ECO:0000256" key="1">
    <source>
        <dbReference type="SAM" id="MobiDB-lite"/>
    </source>
</evidence>
<feature type="compositionally biased region" description="Low complexity" evidence="1">
    <location>
        <begin position="68"/>
        <end position="93"/>
    </location>
</feature>
<dbReference type="InterPro" id="IPR036322">
    <property type="entry name" value="WD40_repeat_dom_sf"/>
</dbReference>
<dbReference type="SUPFAM" id="SSF50978">
    <property type="entry name" value="WD40 repeat-like"/>
    <property type="match status" value="1"/>
</dbReference>
<feature type="region of interest" description="Disordered" evidence="1">
    <location>
        <begin position="1"/>
        <end position="136"/>
    </location>
</feature>
<feature type="compositionally biased region" description="Polar residues" evidence="1">
    <location>
        <begin position="119"/>
        <end position="128"/>
    </location>
</feature>
<feature type="compositionally biased region" description="Polar residues" evidence="1">
    <location>
        <begin position="1"/>
        <end position="10"/>
    </location>
</feature>
<feature type="region of interest" description="Disordered" evidence="1">
    <location>
        <begin position="745"/>
        <end position="852"/>
    </location>
</feature>
<reference evidence="2" key="1">
    <citation type="journal article" date="2013" name="Genetics">
        <title>The draft genome and transcriptome of Panagrellus redivivus are shaped by the harsh demands of a free-living lifestyle.</title>
        <authorList>
            <person name="Srinivasan J."/>
            <person name="Dillman A.R."/>
            <person name="Macchietto M.G."/>
            <person name="Heikkinen L."/>
            <person name="Lakso M."/>
            <person name="Fracchia K.M."/>
            <person name="Antoshechkin I."/>
            <person name="Mortazavi A."/>
            <person name="Wong G."/>
            <person name="Sternberg P.W."/>
        </authorList>
    </citation>
    <scope>NUCLEOTIDE SEQUENCE [LARGE SCALE GENOMIC DNA]</scope>
    <source>
        <strain evidence="2">MT8872</strain>
    </source>
</reference>
<evidence type="ECO:0000313" key="3">
    <source>
        <dbReference type="WBParaSite" id="Pan_g6651.t1"/>
    </source>
</evidence>
<organism evidence="2 3">
    <name type="scientific">Panagrellus redivivus</name>
    <name type="common">Microworm</name>
    <dbReference type="NCBI Taxonomy" id="6233"/>
    <lineage>
        <taxon>Eukaryota</taxon>
        <taxon>Metazoa</taxon>
        <taxon>Ecdysozoa</taxon>
        <taxon>Nematoda</taxon>
        <taxon>Chromadorea</taxon>
        <taxon>Rhabditida</taxon>
        <taxon>Tylenchina</taxon>
        <taxon>Panagrolaimomorpha</taxon>
        <taxon>Panagrolaimoidea</taxon>
        <taxon>Panagrolaimidae</taxon>
        <taxon>Panagrellus</taxon>
    </lineage>
</organism>
<proteinExistence type="predicted"/>
<dbReference type="Gene3D" id="2.130.10.10">
    <property type="entry name" value="YVTN repeat-like/Quinoprotein amine dehydrogenase"/>
    <property type="match status" value="1"/>
</dbReference>